<keyword evidence="5 9" id="KW-0999">Mitochondrion inner membrane</keyword>
<keyword evidence="6 9" id="KW-1133">Transmembrane helix</keyword>
<evidence type="ECO:0000256" key="9">
    <source>
        <dbReference type="RuleBase" id="RU363011"/>
    </source>
</evidence>
<proteinExistence type="inferred from homology"/>
<comment type="function">
    <text evidence="1 9">Component of the MICOS complex, a large protein complex of the mitochondrial inner membrane that plays crucial roles in the maintenance of crista junctions, inner membrane architecture, and formation of contact sites to the outer membrane.</text>
</comment>
<feature type="transmembrane region" description="Helical" evidence="9">
    <location>
        <begin position="22"/>
        <end position="40"/>
    </location>
</feature>
<dbReference type="PANTHER" id="PTHR21304:SF0">
    <property type="entry name" value="MICOS COMPLEX SUBUNIT MIC10"/>
    <property type="match status" value="1"/>
</dbReference>
<comment type="subunit">
    <text evidence="9">Component of the mitochondrial contact site and cristae organizing system (MICOS) complex.</text>
</comment>
<evidence type="ECO:0000256" key="5">
    <source>
        <dbReference type="ARBA" id="ARBA00022792"/>
    </source>
</evidence>
<evidence type="ECO:0000313" key="11">
    <source>
        <dbReference type="Proteomes" id="UP001292094"/>
    </source>
</evidence>
<reference evidence="10" key="1">
    <citation type="submission" date="2023-11" db="EMBL/GenBank/DDBJ databases">
        <title>Genome assemblies of two species of porcelain crab, Petrolisthes cinctipes and Petrolisthes manimaculis (Anomura: Porcellanidae).</title>
        <authorList>
            <person name="Angst P."/>
        </authorList>
    </citation>
    <scope>NUCLEOTIDE SEQUENCE</scope>
    <source>
        <strain evidence="10">PB745_02</strain>
        <tissue evidence="10">Gill</tissue>
    </source>
</reference>
<evidence type="ECO:0000256" key="4">
    <source>
        <dbReference type="ARBA" id="ARBA00022692"/>
    </source>
</evidence>
<evidence type="ECO:0000313" key="10">
    <source>
        <dbReference type="EMBL" id="KAK4303674.1"/>
    </source>
</evidence>
<dbReference type="PANTHER" id="PTHR21304">
    <property type="entry name" value="MICOS COMPLEX SUBUNIT MIC10"/>
    <property type="match status" value="1"/>
</dbReference>
<keyword evidence="8 9" id="KW-0472">Membrane</keyword>
<dbReference type="Pfam" id="PF04418">
    <property type="entry name" value="DUF543"/>
    <property type="match status" value="1"/>
</dbReference>
<dbReference type="InterPro" id="IPR007512">
    <property type="entry name" value="Mic10"/>
</dbReference>
<dbReference type="AlphaFoldDB" id="A0AAE1PA20"/>
<dbReference type="EMBL" id="JAWZYT010002547">
    <property type="protein sequence ID" value="KAK4303674.1"/>
    <property type="molecule type" value="Genomic_DNA"/>
</dbReference>
<evidence type="ECO:0000256" key="8">
    <source>
        <dbReference type="ARBA" id="ARBA00023136"/>
    </source>
</evidence>
<evidence type="ECO:0000256" key="6">
    <source>
        <dbReference type="ARBA" id="ARBA00022989"/>
    </source>
</evidence>
<comment type="caution">
    <text evidence="10">The sequence shown here is derived from an EMBL/GenBank/DDBJ whole genome shotgun (WGS) entry which is preliminary data.</text>
</comment>
<gene>
    <name evidence="10" type="ORF">Pmani_024329</name>
</gene>
<keyword evidence="11" id="KW-1185">Reference proteome</keyword>
<keyword evidence="4 9" id="KW-0812">Transmembrane</keyword>
<evidence type="ECO:0000256" key="3">
    <source>
        <dbReference type="ARBA" id="ARBA00006792"/>
    </source>
</evidence>
<evidence type="ECO:0000256" key="7">
    <source>
        <dbReference type="ARBA" id="ARBA00023128"/>
    </source>
</evidence>
<sequence length="94" mass="10266">MATPKSEDLLGQKWDRCVADTLIKMGGGLTLGIVFSAIVFKRRPWPVIFGLGAGMGMGYANCQHDFNEPFLVKAEKIFVKPKVASPPTAEPEDK</sequence>
<dbReference type="GO" id="GO:0061617">
    <property type="term" value="C:MICOS complex"/>
    <property type="evidence" value="ECO:0007669"/>
    <property type="project" value="UniProtKB-UniRule"/>
</dbReference>
<protein>
    <recommendedName>
        <fullName evidence="9">MICOS complex subunit MIC10</fullName>
    </recommendedName>
</protein>
<evidence type="ECO:0000256" key="2">
    <source>
        <dbReference type="ARBA" id="ARBA00004434"/>
    </source>
</evidence>
<dbReference type="Proteomes" id="UP001292094">
    <property type="component" value="Unassembled WGS sequence"/>
</dbReference>
<evidence type="ECO:0000256" key="1">
    <source>
        <dbReference type="ARBA" id="ARBA00002689"/>
    </source>
</evidence>
<name>A0AAE1PA20_9EUCA</name>
<keyword evidence="7 9" id="KW-0496">Mitochondrion</keyword>
<accession>A0AAE1PA20</accession>
<comment type="subcellular location">
    <subcellularLocation>
        <location evidence="2 9">Mitochondrion inner membrane</location>
        <topology evidence="2 9">Single-pass membrane protein</topology>
    </subcellularLocation>
</comment>
<organism evidence="10 11">
    <name type="scientific">Petrolisthes manimaculis</name>
    <dbReference type="NCBI Taxonomy" id="1843537"/>
    <lineage>
        <taxon>Eukaryota</taxon>
        <taxon>Metazoa</taxon>
        <taxon>Ecdysozoa</taxon>
        <taxon>Arthropoda</taxon>
        <taxon>Crustacea</taxon>
        <taxon>Multicrustacea</taxon>
        <taxon>Malacostraca</taxon>
        <taxon>Eumalacostraca</taxon>
        <taxon>Eucarida</taxon>
        <taxon>Decapoda</taxon>
        <taxon>Pleocyemata</taxon>
        <taxon>Anomura</taxon>
        <taxon>Galatheoidea</taxon>
        <taxon>Porcellanidae</taxon>
        <taxon>Petrolisthes</taxon>
    </lineage>
</organism>
<comment type="similarity">
    <text evidence="3 9">Belongs to the MICOS complex subunit Mic10 family.</text>
</comment>